<evidence type="ECO:0000313" key="2">
    <source>
        <dbReference type="Proteomes" id="UP001630127"/>
    </source>
</evidence>
<keyword evidence="2" id="KW-1185">Reference proteome</keyword>
<dbReference type="EMBL" id="JBJUIK010000001">
    <property type="protein sequence ID" value="KAL3537301.1"/>
    <property type="molecule type" value="Genomic_DNA"/>
</dbReference>
<evidence type="ECO:0000313" key="1">
    <source>
        <dbReference type="EMBL" id="KAL3537301.1"/>
    </source>
</evidence>
<accession>A0ABD3B1I2</accession>
<comment type="caution">
    <text evidence="1">The sequence shown here is derived from an EMBL/GenBank/DDBJ whole genome shotgun (WGS) entry which is preliminary data.</text>
</comment>
<dbReference type="Proteomes" id="UP001630127">
    <property type="component" value="Unassembled WGS sequence"/>
</dbReference>
<dbReference type="AlphaFoldDB" id="A0ABD3B1I2"/>
<protein>
    <submittedName>
        <fullName evidence="1">Uncharacterized protein</fullName>
    </submittedName>
</protein>
<reference evidence="1 2" key="1">
    <citation type="submission" date="2024-11" db="EMBL/GenBank/DDBJ databases">
        <title>A near-complete genome assembly of Cinchona calisaya.</title>
        <authorList>
            <person name="Lian D.C."/>
            <person name="Zhao X.W."/>
            <person name="Wei L."/>
        </authorList>
    </citation>
    <scope>NUCLEOTIDE SEQUENCE [LARGE SCALE GENOMIC DNA]</scope>
    <source>
        <tissue evidence="1">Nenye</tissue>
    </source>
</reference>
<sequence length="129" mass="14632">MFFFYAKSKESGNDRWVEIVDGVGSKKKEKVEEEGLKEDSDSKQEVLNSDTIVDKIEINEQGKDIKVQKVAKVSKKQTTTKSQACINSFQVLEEEIIEESYLDPGSAIKIKENNVQIARGTKRRNYGRG</sequence>
<organism evidence="1 2">
    <name type="scientific">Cinchona calisaya</name>
    <dbReference type="NCBI Taxonomy" id="153742"/>
    <lineage>
        <taxon>Eukaryota</taxon>
        <taxon>Viridiplantae</taxon>
        <taxon>Streptophyta</taxon>
        <taxon>Embryophyta</taxon>
        <taxon>Tracheophyta</taxon>
        <taxon>Spermatophyta</taxon>
        <taxon>Magnoliopsida</taxon>
        <taxon>eudicotyledons</taxon>
        <taxon>Gunneridae</taxon>
        <taxon>Pentapetalae</taxon>
        <taxon>asterids</taxon>
        <taxon>lamiids</taxon>
        <taxon>Gentianales</taxon>
        <taxon>Rubiaceae</taxon>
        <taxon>Cinchonoideae</taxon>
        <taxon>Cinchoneae</taxon>
        <taxon>Cinchona</taxon>
    </lineage>
</organism>
<gene>
    <name evidence="1" type="ORF">ACH5RR_000667</name>
</gene>
<proteinExistence type="predicted"/>
<name>A0ABD3B1I2_9GENT</name>